<feature type="binding site" evidence="6">
    <location>
        <begin position="28"/>
        <end position="33"/>
    </location>
    <ligand>
        <name>ATP</name>
        <dbReference type="ChEBI" id="CHEBI:30616"/>
    </ligand>
</feature>
<name>A0A7W9BL42_9RHOB</name>
<keyword evidence="3 6" id="KW-0547">Nucleotide-binding</keyword>
<organism evidence="8 9">
    <name type="scientific">Yoonia ponticola</name>
    <dbReference type="NCBI Taxonomy" id="1524255"/>
    <lineage>
        <taxon>Bacteria</taxon>
        <taxon>Pseudomonadati</taxon>
        <taxon>Pseudomonadota</taxon>
        <taxon>Alphaproteobacteria</taxon>
        <taxon>Rhodobacterales</taxon>
        <taxon>Paracoccaceae</taxon>
        <taxon>Yoonia</taxon>
    </lineage>
</organism>
<dbReference type="PANTHER" id="PTHR43033:SF1">
    <property type="entry name" value="TRNA(ILE)-LYSIDINE SYNTHASE-RELATED"/>
    <property type="match status" value="1"/>
</dbReference>
<dbReference type="Gene3D" id="3.40.50.620">
    <property type="entry name" value="HUPs"/>
    <property type="match status" value="1"/>
</dbReference>
<comment type="function">
    <text evidence="6">Ligates lysine onto the cytidine present at position 34 of the AUA codon-specific tRNA(Ile) that contains the anticodon CAU, in an ATP-dependent manner. Cytidine is converted to lysidine, thus changing the amino acid specificity of the tRNA from methionine to isoleucine.</text>
</comment>
<keyword evidence="9" id="KW-1185">Reference proteome</keyword>
<dbReference type="HAMAP" id="MF_01161">
    <property type="entry name" value="tRNA_Ile_lys_synt"/>
    <property type="match status" value="1"/>
</dbReference>
<dbReference type="InterPro" id="IPR012795">
    <property type="entry name" value="tRNA_Ile_lys_synt_N"/>
</dbReference>
<evidence type="ECO:0000256" key="1">
    <source>
        <dbReference type="ARBA" id="ARBA00022598"/>
    </source>
</evidence>
<comment type="domain">
    <text evidence="6">The N-terminal region contains the highly conserved SGGXDS motif, predicted to be a P-loop motif involved in ATP binding.</text>
</comment>
<proteinExistence type="inferred from homology"/>
<comment type="catalytic activity">
    <reaction evidence="5 6">
        <text>cytidine(34) in tRNA(Ile2) + L-lysine + ATP = lysidine(34) in tRNA(Ile2) + AMP + diphosphate + H(+)</text>
        <dbReference type="Rhea" id="RHEA:43744"/>
        <dbReference type="Rhea" id="RHEA-COMP:10625"/>
        <dbReference type="Rhea" id="RHEA-COMP:10670"/>
        <dbReference type="ChEBI" id="CHEBI:15378"/>
        <dbReference type="ChEBI" id="CHEBI:30616"/>
        <dbReference type="ChEBI" id="CHEBI:32551"/>
        <dbReference type="ChEBI" id="CHEBI:33019"/>
        <dbReference type="ChEBI" id="CHEBI:82748"/>
        <dbReference type="ChEBI" id="CHEBI:83665"/>
        <dbReference type="ChEBI" id="CHEBI:456215"/>
        <dbReference type="EC" id="6.3.4.19"/>
    </reaction>
</comment>
<dbReference type="PANTHER" id="PTHR43033">
    <property type="entry name" value="TRNA(ILE)-LYSIDINE SYNTHASE-RELATED"/>
    <property type="match status" value="1"/>
</dbReference>
<evidence type="ECO:0000256" key="3">
    <source>
        <dbReference type="ARBA" id="ARBA00022741"/>
    </source>
</evidence>
<dbReference type="GO" id="GO:0005524">
    <property type="term" value="F:ATP binding"/>
    <property type="evidence" value="ECO:0007669"/>
    <property type="project" value="UniProtKB-UniRule"/>
</dbReference>
<dbReference type="GO" id="GO:0006400">
    <property type="term" value="P:tRNA modification"/>
    <property type="evidence" value="ECO:0007669"/>
    <property type="project" value="UniProtKB-UniRule"/>
</dbReference>
<dbReference type="GO" id="GO:0005737">
    <property type="term" value="C:cytoplasm"/>
    <property type="evidence" value="ECO:0007669"/>
    <property type="project" value="UniProtKB-SubCell"/>
</dbReference>
<keyword evidence="2 6" id="KW-0819">tRNA processing</keyword>
<comment type="subcellular location">
    <subcellularLocation>
        <location evidence="6">Cytoplasm</location>
    </subcellularLocation>
</comment>
<keyword evidence="6" id="KW-0963">Cytoplasm</keyword>
<evidence type="ECO:0000313" key="8">
    <source>
        <dbReference type="EMBL" id="MBB5722460.1"/>
    </source>
</evidence>
<feature type="domain" description="tRNA(Ile)-lysidine/2-thiocytidine synthase N-terminal" evidence="7">
    <location>
        <begin position="23"/>
        <end position="198"/>
    </location>
</feature>
<comment type="caution">
    <text evidence="8">The sequence shown here is derived from an EMBL/GenBank/DDBJ whole genome shotgun (WGS) entry which is preliminary data.</text>
</comment>
<evidence type="ECO:0000259" key="7">
    <source>
        <dbReference type="Pfam" id="PF01171"/>
    </source>
</evidence>
<evidence type="ECO:0000313" key="9">
    <source>
        <dbReference type="Proteomes" id="UP000535415"/>
    </source>
</evidence>
<evidence type="ECO:0000256" key="2">
    <source>
        <dbReference type="ARBA" id="ARBA00022694"/>
    </source>
</evidence>
<protein>
    <recommendedName>
        <fullName evidence="6">tRNA(Ile)-lysidine synthase</fullName>
        <ecNumber evidence="6">6.3.4.19</ecNumber>
    </recommendedName>
    <alternativeName>
        <fullName evidence="6">tRNA(Ile)-2-lysyl-cytidine synthase</fullName>
    </alternativeName>
    <alternativeName>
        <fullName evidence="6">tRNA(Ile)-lysidine synthetase</fullName>
    </alternativeName>
</protein>
<dbReference type="Pfam" id="PF01171">
    <property type="entry name" value="ATP_bind_3"/>
    <property type="match status" value="1"/>
</dbReference>
<keyword evidence="4 6" id="KW-0067">ATP-binding</keyword>
<dbReference type="AlphaFoldDB" id="A0A7W9BL42"/>
<dbReference type="RefSeq" id="WP_183528741.1">
    <property type="nucleotide sequence ID" value="NZ_JACIJM010000005.1"/>
</dbReference>
<evidence type="ECO:0000256" key="4">
    <source>
        <dbReference type="ARBA" id="ARBA00022840"/>
    </source>
</evidence>
<dbReference type="InterPro" id="IPR011063">
    <property type="entry name" value="TilS/TtcA_N"/>
</dbReference>
<dbReference type="CDD" id="cd01992">
    <property type="entry name" value="TilS_N"/>
    <property type="match status" value="1"/>
</dbReference>
<dbReference type="EMBL" id="JACIJM010000005">
    <property type="protein sequence ID" value="MBB5722460.1"/>
    <property type="molecule type" value="Genomic_DNA"/>
</dbReference>
<dbReference type="Proteomes" id="UP000535415">
    <property type="component" value="Unassembled WGS sequence"/>
</dbReference>
<sequence>MTPTATFAEGLSFLDTHENGDRIGVAISGGSDSTALLLLAVEWAKNAGKQVFAATVDHGLRPEAAGEALQVANLCARFSVPHETLVWADWDGAGNLQSEARQARYALLTAWAERRDINHVLLGHTMDDQAETVLMNLARGSGVDGLAAMSRRKNGLFARPLLHARRADLRDYLQGVGVPWIDDPSNDDLSYDRVRARQMMPYLQDLGLTAERLIATSHHMQRARTSLNQAASDFAQKHVRVAGADLVLAQGVFDLDHDDTTGRVFAAGLKWISGSNFRPRYKALRDAADAVTAGHTRTLHGVKLVPEDGGVRMMREASACSDVITSQGGEAHLIWDHRWSIFPTTGGVWPARLRVSVLGDNINEVKTWRNTGGERSSLMATPAVFDGATLLSAPAAGFFNGFSTQFVADFHRSLLTH</sequence>
<reference evidence="8 9" key="1">
    <citation type="submission" date="2020-08" db="EMBL/GenBank/DDBJ databases">
        <title>Genomic Encyclopedia of Type Strains, Phase IV (KMG-IV): sequencing the most valuable type-strain genomes for metagenomic binning, comparative biology and taxonomic classification.</title>
        <authorList>
            <person name="Goeker M."/>
        </authorList>
    </citation>
    <scope>NUCLEOTIDE SEQUENCE [LARGE SCALE GENOMIC DNA]</scope>
    <source>
        <strain evidence="8 9">DSM 101064</strain>
    </source>
</reference>
<dbReference type="InterPro" id="IPR012094">
    <property type="entry name" value="tRNA_Ile_lys_synt"/>
</dbReference>
<dbReference type="SUPFAM" id="SSF52402">
    <property type="entry name" value="Adenine nucleotide alpha hydrolases-like"/>
    <property type="match status" value="1"/>
</dbReference>
<evidence type="ECO:0000256" key="6">
    <source>
        <dbReference type="HAMAP-Rule" id="MF_01161"/>
    </source>
</evidence>
<dbReference type="NCBIfam" id="TIGR02432">
    <property type="entry name" value="lysidine_TilS_N"/>
    <property type="match status" value="1"/>
</dbReference>
<evidence type="ECO:0000256" key="5">
    <source>
        <dbReference type="ARBA" id="ARBA00048539"/>
    </source>
</evidence>
<gene>
    <name evidence="6" type="primary">tilS</name>
    <name evidence="8" type="ORF">FHS72_002086</name>
</gene>
<dbReference type="EC" id="6.3.4.19" evidence="6"/>
<keyword evidence="1 6" id="KW-0436">Ligase</keyword>
<accession>A0A7W9BL42</accession>
<dbReference type="InterPro" id="IPR014729">
    <property type="entry name" value="Rossmann-like_a/b/a_fold"/>
</dbReference>
<dbReference type="GO" id="GO:0032267">
    <property type="term" value="F:tRNA(Ile)-lysidine synthase activity"/>
    <property type="evidence" value="ECO:0007669"/>
    <property type="project" value="UniProtKB-EC"/>
</dbReference>
<comment type="similarity">
    <text evidence="6">Belongs to the tRNA(Ile)-lysidine synthase family.</text>
</comment>